<organism evidence="3 4">
    <name type="scientific">Oedothorax gibbosus</name>
    <dbReference type="NCBI Taxonomy" id="931172"/>
    <lineage>
        <taxon>Eukaryota</taxon>
        <taxon>Metazoa</taxon>
        <taxon>Ecdysozoa</taxon>
        <taxon>Arthropoda</taxon>
        <taxon>Chelicerata</taxon>
        <taxon>Arachnida</taxon>
        <taxon>Araneae</taxon>
        <taxon>Araneomorphae</taxon>
        <taxon>Entelegynae</taxon>
        <taxon>Araneoidea</taxon>
        <taxon>Linyphiidae</taxon>
        <taxon>Erigoninae</taxon>
        <taxon>Oedothorax</taxon>
    </lineage>
</organism>
<protein>
    <recommendedName>
        <fullName evidence="2">Chitin-binding type-2 domain-containing protein</fullName>
    </recommendedName>
</protein>
<feature type="compositionally biased region" description="Basic and acidic residues" evidence="1">
    <location>
        <begin position="813"/>
        <end position="826"/>
    </location>
</feature>
<feature type="region of interest" description="Disordered" evidence="1">
    <location>
        <begin position="966"/>
        <end position="1002"/>
    </location>
</feature>
<dbReference type="PANTHER" id="PTHR22933">
    <property type="entry name" value="FI18007P1-RELATED"/>
    <property type="match status" value="1"/>
</dbReference>
<feature type="compositionally biased region" description="Basic and acidic residues" evidence="1">
    <location>
        <begin position="152"/>
        <end position="162"/>
    </location>
</feature>
<feature type="compositionally biased region" description="Polar residues" evidence="1">
    <location>
        <begin position="679"/>
        <end position="692"/>
    </location>
</feature>
<evidence type="ECO:0000313" key="4">
    <source>
        <dbReference type="Proteomes" id="UP000827092"/>
    </source>
</evidence>
<feature type="compositionally biased region" description="Basic and acidic residues" evidence="1">
    <location>
        <begin position="797"/>
        <end position="806"/>
    </location>
</feature>
<feature type="region of interest" description="Disordered" evidence="1">
    <location>
        <begin position="620"/>
        <end position="903"/>
    </location>
</feature>
<dbReference type="GO" id="GO:0005576">
    <property type="term" value="C:extracellular region"/>
    <property type="evidence" value="ECO:0007669"/>
    <property type="project" value="InterPro"/>
</dbReference>
<dbReference type="Proteomes" id="UP000827092">
    <property type="component" value="Unassembled WGS sequence"/>
</dbReference>
<feature type="compositionally biased region" description="Polar residues" evidence="1">
    <location>
        <begin position="883"/>
        <end position="897"/>
    </location>
</feature>
<feature type="compositionally biased region" description="Gly residues" evidence="1">
    <location>
        <begin position="696"/>
        <end position="706"/>
    </location>
</feature>
<gene>
    <name evidence="3" type="ORF">JTE90_008617</name>
</gene>
<evidence type="ECO:0000313" key="3">
    <source>
        <dbReference type="EMBL" id="KAG8182082.1"/>
    </source>
</evidence>
<dbReference type="Gene3D" id="2.170.140.10">
    <property type="entry name" value="Chitin binding domain"/>
    <property type="match status" value="1"/>
</dbReference>
<sequence>MDLDRMRRVFFILGMCVTLTTTKGNGIWTPRHRWNFHQSEPSSIWASSEDNQARDWNSEPISPPISGSSGKRGWSPGDSQAKNNVWGPGDSQSKNSVWGPGDSQSKDNVWGPGDTQSKDNVWGPDDSQRKNSVWGPGDSQSKVNDFSPNDAQIKDRQEKWNEEGNFQGSFRPEDSQKKNQWGPGQEKIWNTDRTWQPGDSQAKDNWGQTKIDQGPNWGNQPGPGPDGDRNRDAGPQNDYKPNQDRDWSSEPSPRQEGVSDRRPEQGGNWSPDQGPSVGQDGVSDRRPVQGGNWSPDQGPGVGQDGVSDRRPVQGGNWSPDQGPSVGQDGGDWPVDQPPRQGGESDPNQGDWSPPVGQDRPNPPAGGSDWSPPAQDGQGGDWNQGPDVQGPSGGQNWPDNQGPDTPRDQGPVQGGPSVGEGPISGQGGDKGDTGSEVFPPRVPQGNYKGGDTPHPGGEDSGPWRIEDSIPGTPGVDYPNYSTVPKTGFDCKQYENPGYYGDVEAKCQVFHICQSDGRHDSFLCPLGTIFNQQYFVCVWWFNYNCDDTQMHYSLNADLYKSGPGQGHYKGDTYGGSNQGDTGPAPISPTGFGSRGDDLPVDAPVVPEQPFLVDRPGIGVNVDVPQDNSVFGPSVGQDVPQQGPGFNQDVPQQDSGFNQDVPQQGSGFDRNVPQQGPGFGQDTPQQDSGFGQEVSQQGPGYGPEEGPGFGQDIPQRGPGYGQEVPQQGPSFGQDVPQQGPGFRPDVPKQEPGYGPGGQDVPQEGPGFGQRGPDQGTGFEDQNRPQQGGTDIQGGQGTDYGARDDWRLDGKQNWGQDGKRNWGTQDKRGSDGNWRTPGNRVKGGWEPDNSARGRKARSWGSHHENGFNKRLGSGSEENWISLEETGTGFNTEPKTTWGNSNERMDVDYDDWDSERKNRRAKYAEEGDNVWASSQRVVDVPGLRQWRTIVEPEKLESELLEDSLEHSDIPRSWRTVERDPKDAQVKKAKLAKHGDGKEEQEGRWSDIVESADIPKLRNWRTDEQNEKEAEVKKSKIAKNWWRENLGGSGEVPDKPKARVARDTPHLFGGWRTARNSYGHVRKYRRNWNR</sequence>
<dbReference type="EMBL" id="JAFNEN010000482">
    <property type="protein sequence ID" value="KAG8182082.1"/>
    <property type="molecule type" value="Genomic_DNA"/>
</dbReference>
<accession>A0AAV6UC14</accession>
<feature type="compositionally biased region" description="Polar residues" evidence="1">
    <location>
        <begin position="646"/>
        <end position="663"/>
    </location>
</feature>
<dbReference type="AlphaFoldDB" id="A0AAV6UC14"/>
<dbReference type="InterPro" id="IPR052976">
    <property type="entry name" value="Scoloptoxin-like"/>
</dbReference>
<feature type="compositionally biased region" description="Polar residues" evidence="1">
    <location>
        <begin position="138"/>
        <end position="150"/>
    </location>
</feature>
<dbReference type="Pfam" id="PF01607">
    <property type="entry name" value="CBM_14"/>
    <property type="match status" value="1"/>
</dbReference>
<dbReference type="PANTHER" id="PTHR22933:SF42">
    <property type="entry name" value="FI18455P1-RELATED"/>
    <property type="match status" value="1"/>
</dbReference>
<proteinExistence type="predicted"/>
<feature type="compositionally biased region" description="Basic and acidic residues" evidence="1">
    <location>
        <begin position="966"/>
        <end position="980"/>
    </location>
</feature>
<dbReference type="PROSITE" id="PS50940">
    <property type="entry name" value="CHIT_BIND_II"/>
    <property type="match status" value="1"/>
</dbReference>
<feature type="domain" description="Chitin-binding type-2" evidence="2">
    <location>
        <begin position="486"/>
        <end position="545"/>
    </location>
</feature>
<name>A0AAV6UC14_9ARAC</name>
<feature type="compositionally biased region" description="Gly residues" evidence="1">
    <location>
        <begin position="411"/>
        <end position="427"/>
    </location>
</feature>
<feature type="compositionally biased region" description="Basic and acidic residues" evidence="1">
    <location>
        <begin position="987"/>
        <end position="1002"/>
    </location>
</feature>
<dbReference type="SUPFAM" id="SSF57625">
    <property type="entry name" value="Invertebrate chitin-binding proteins"/>
    <property type="match status" value="1"/>
</dbReference>
<dbReference type="GO" id="GO:0008061">
    <property type="term" value="F:chitin binding"/>
    <property type="evidence" value="ECO:0007669"/>
    <property type="project" value="InterPro"/>
</dbReference>
<feature type="region of interest" description="Disordered" evidence="1">
    <location>
        <begin position="44"/>
        <end position="477"/>
    </location>
</feature>
<evidence type="ECO:0000259" key="2">
    <source>
        <dbReference type="PROSITE" id="PS50940"/>
    </source>
</evidence>
<evidence type="ECO:0000256" key="1">
    <source>
        <dbReference type="SAM" id="MobiDB-lite"/>
    </source>
</evidence>
<feature type="compositionally biased region" description="Polar residues" evidence="1">
    <location>
        <begin position="90"/>
        <end position="107"/>
    </location>
</feature>
<reference evidence="3 4" key="1">
    <citation type="journal article" date="2022" name="Nat. Ecol. Evol.">
        <title>A masculinizing supergene underlies an exaggerated male reproductive morph in a spider.</title>
        <authorList>
            <person name="Hendrickx F."/>
            <person name="De Corte Z."/>
            <person name="Sonet G."/>
            <person name="Van Belleghem S.M."/>
            <person name="Kostlbacher S."/>
            <person name="Vangestel C."/>
        </authorList>
    </citation>
    <scope>NUCLEOTIDE SEQUENCE [LARGE SCALE GENOMIC DNA]</scope>
    <source>
        <strain evidence="3">W744_W776</strain>
    </source>
</reference>
<comment type="caution">
    <text evidence="3">The sequence shown here is derived from an EMBL/GenBank/DDBJ whole genome shotgun (WGS) entry which is preliminary data.</text>
</comment>
<dbReference type="InterPro" id="IPR002557">
    <property type="entry name" value="Chitin-bd_dom"/>
</dbReference>
<feature type="region of interest" description="Disordered" evidence="1">
    <location>
        <begin position="567"/>
        <end position="597"/>
    </location>
</feature>
<feature type="compositionally biased region" description="Polar residues" evidence="1">
    <location>
        <begin position="393"/>
        <end position="402"/>
    </location>
</feature>
<keyword evidence="4" id="KW-1185">Reference proteome</keyword>
<dbReference type="InterPro" id="IPR036508">
    <property type="entry name" value="Chitin-bd_dom_sf"/>
</dbReference>